<dbReference type="InterPro" id="IPR027417">
    <property type="entry name" value="P-loop_NTPase"/>
</dbReference>
<evidence type="ECO:0000256" key="1">
    <source>
        <dbReference type="ARBA" id="ARBA00005417"/>
    </source>
</evidence>
<dbReference type="RefSeq" id="WP_377369898.1">
    <property type="nucleotide sequence ID" value="NZ_JBHTMN010000018.1"/>
</dbReference>
<proteinExistence type="inferred from homology"/>
<dbReference type="PROSITE" id="PS50893">
    <property type="entry name" value="ABC_TRANSPORTER_2"/>
    <property type="match status" value="1"/>
</dbReference>
<keyword evidence="3" id="KW-0547">Nucleotide-binding</keyword>
<evidence type="ECO:0000256" key="2">
    <source>
        <dbReference type="ARBA" id="ARBA00022448"/>
    </source>
</evidence>
<reference evidence="7" key="1">
    <citation type="journal article" date="2019" name="Int. J. Syst. Evol. Microbiol.">
        <title>The Global Catalogue of Microorganisms (GCM) 10K type strain sequencing project: providing services to taxonomists for standard genome sequencing and annotation.</title>
        <authorList>
            <consortium name="The Broad Institute Genomics Platform"/>
            <consortium name="The Broad Institute Genome Sequencing Center for Infectious Disease"/>
            <person name="Wu L."/>
            <person name="Ma J."/>
        </authorList>
    </citation>
    <scope>NUCLEOTIDE SEQUENCE [LARGE SCALE GENOMIC DNA]</scope>
    <source>
        <strain evidence="7">JCM 30774</strain>
    </source>
</reference>
<comment type="caution">
    <text evidence="6">The sequence shown here is derived from an EMBL/GenBank/DDBJ whole genome shotgun (WGS) entry which is preliminary data.</text>
</comment>
<dbReference type="CDD" id="cd03225">
    <property type="entry name" value="ABC_cobalt_CbiO_domain1"/>
    <property type="match status" value="1"/>
</dbReference>
<comment type="similarity">
    <text evidence="1">Belongs to the ABC transporter superfamily.</text>
</comment>
<name>A0ABW4B5D8_9GAMM</name>
<evidence type="ECO:0000256" key="4">
    <source>
        <dbReference type="ARBA" id="ARBA00022840"/>
    </source>
</evidence>
<dbReference type="Gene3D" id="3.40.50.300">
    <property type="entry name" value="P-loop containing nucleotide triphosphate hydrolases"/>
    <property type="match status" value="1"/>
</dbReference>
<dbReference type="PANTHER" id="PTHR43553:SF24">
    <property type="entry name" value="ENERGY-COUPLING FACTOR TRANSPORTER ATP-BINDING PROTEIN ECFA1"/>
    <property type="match status" value="1"/>
</dbReference>
<dbReference type="GO" id="GO:0005524">
    <property type="term" value="F:ATP binding"/>
    <property type="evidence" value="ECO:0007669"/>
    <property type="project" value="UniProtKB-KW"/>
</dbReference>
<keyword evidence="7" id="KW-1185">Reference proteome</keyword>
<evidence type="ECO:0000313" key="6">
    <source>
        <dbReference type="EMBL" id="MFD1385079.1"/>
    </source>
</evidence>
<dbReference type="EMBL" id="JBHTMN010000018">
    <property type="protein sequence ID" value="MFD1385079.1"/>
    <property type="molecule type" value="Genomic_DNA"/>
</dbReference>
<dbReference type="InterPro" id="IPR050095">
    <property type="entry name" value="ECF_ABC_transporter_ATP-bd"/>
</dbReference>
<accession>A0ABW4B5D8</accession>
<organism evidence="6 7">
    <name type="scientific">Rhodanobacter aciditrophus</name>
    <dbReference type="NCBI Taxonomy" id="1623218"/>
    <lineage>
        <taxon>Bacteria</taxon>
        <taxon>Pseudomonadati</taxon>
        <taxon>Pseudomonadota</taxon>
        <taxon>Gammaproteobacteria</taxon>
        <taxon>Lysobacterales</taxon>
        <taxon>Rhodanobacteraceae</taxon>
        <taxon>Rhodanobacter</taxon>
    </lineage>
</organism>
<keyword evidence="2" id="KW-0813">Transport</keyword>
<sequence length="222" mass="24414">MVESDALISVMGLSYRYPRRGVVLDQVDFTLKKGERVALTGPNGAGKTTFLHLLVGLKKPKAGQVWAFGAERNVEKEFVEVRARAGFLFQDPDDQLFCPTVLEDVAFGPLNLGKTRNQALEIAKQTLASLGMAGFEERITHQLSGGEKRMITLASVLAMEPDVLLLDEPSNALDTQARQRLIDTLLCLPQAMVIISHDGDLVTQLATREVTLVDGKLVDQRR</sequence>
<dbReference type="SMART" id="SM00382">
    <property type="entry name" value="AAA"/>
    <property type="match status" value="1"/>
</dbReference>
<dbReference type="Proteomes" id="UP001597059">
    <property type="component" value="Unassembled WGS sequence"/>
</dbReference>
<keyword evidence="4 6" id="KW-0067">ATP-binding</keyword>
<dbReference type="PANTHER" id="PTHR43553">
    <property type="entry name" value="HEAVY METAL TRANSPORTER"/>
    <property type="match status" value="1"/>
</dbReference>
<gene>
    <name evidence="6" type="ORF">ACFQ45_17125</name>
</gene>
<evidence type="ECO:0000256" key="3">
    <source>
        <dbReference type="ARBA" id="ARBA00022741"/>
    </source>
</evidence>
<protein>
    <submittedName>
        <fullName evidence="6">Energy-coupling factor ABC transporter ATP-binding protein</fullName>
    </submittedName>
</protein>
<dbReference type="InterPro" id="IPR003439">
    <property type="entry name" value="ABC_transporter-like_ATP-bd"/>
</dbReference>
<dbReference type="PROSITE" id="PS00211">
    <property type="entry name" value="ABC_TRANSPORTER_1"/>
    <property type="match status" value="1"/>
</dbReference>
<dbReference type="InterPro" id="IPR003593">
    <property type="entry name" value="AAA+_ATPase"/>
</dbReference>
<dbReference type="Pfam" id="PF00005">
    <property type="entry name" value="ABC_tran"/>
    <property type="match status" value="1"/>
</dbReference>
<dbReference type="SUPFAM" id="SSF52540">
    <property type="entry name" value="P-loop containing nucleoside triphosphate hydrolases"/>
    <property type="match status" value="1"/>
</dbReference>
<evidence type="ECO:0000259" key="5">
    <source>
        <dbReference type="PROSITE" id="PS50893"/>
    </source>
</evidence>
<evidence type="ECO:0000313" key="7">
    <source>
        <dbReference type="Proteomes" id="UP001597059"/>
    </source>
</evidence>
<dbReference type="InterPro" id="IPR015856">
    <property type="entry name" value="ABC_transpr_CbiO/EcfA_su"/>
</dbReference>
<dbReference type="InterPro" id="IPR017871">
    <property type="entry name" value="ABC_transporter-like_CS"/>
</dbReference>
<feature type="domain" description="ABC transporter" evidence="5">
    <location>
        <begin position="8"/>
        <end position="222"/>
    </location>
</feature>